<gene>
    <name evidence="2" type="ORF">GH741_17630</name>
</gene>
<dbReference type="Proteomes" id="UP000799092">
    <property type="component" value="Unassembled WGS sequence"/>
</dbReference>
<organism evidence="2 3">
    <name type="scientific">Aquibacillus halophilus</name>
    <dbReference type="NCBI Taxonomy" id="930132"/>
    <lineage>
        <taxon>Bacteria</taxon>
        <taxon>Bacillati</taxon>
        <taxon>Bacillota</taxon>
        <taxon>Bacilli</taxon>
        <taxon>Bacillales</taxon>
        <taxon>Bacillaceae</taxon>
        <taxon>Aquibacillus</taxon>
    </lineage>
</organism>
<sequence length="68" mass="7745">MNKIEWLLASLLIIIGLSCLTVSATTMLGTESMGSYLKTFIELCFWLGLPIVIMVFAYIVFIKRRKNK</sequence>
<protein>
    <submittedName>
        <fullName evidence="2">Uncharacterized protein</fullName>
    </submittedName>
</protein>
<feature type="transmembrane region" description="Helical" evidence="1">
    <location>
        <begin position="40"/>
        <end position="62"/>
    </location>
</feature>
<keyword evidence="1" id="KW-0472">Membrane</keyword>
<keyword evidence="3" id="KW-1185">Reference proteome</keyword>
<reference evidence="2" key="1">
    <citation type="submission" date="2019-11" db="EMBL/GenBank/DDBJ databases">
        <authorList>
            <person name="Li J."/>
        </authorList>
    </citation>
    <scope>NUCLEOTIDE SEQUENCE</scope>
    <source>
        <strain evidence="2">B6B</strain>
    </source>
</reference>
<name>A0A6A8DFJ3_9BACI</name>
<dbReference type="EMBL" id="WJNG01000016">
    <property type="protein sequence ID" value="MRH44468.1"/>
    <property type="molecule type" value="Genomic_DNA"/>
</dbReference>
<evidence type="ECO:0000313" key="2">
    <source>
        <dbReference type="EMBL" id="MRH44468.1"/>
    </source>
</evidence>
<accession>A0A6A8DFJ3</accession>
<evidence type="ECO:0000313" key="3">
    <source>
        <dbReference type="Proteomes" id="UP000799092"/>
    </source>
</evidence>
<dbReference type="AlphaFoldDB" id="A0A6A8DFJ3"/>
<keyword evidence="1" id="KW-1133">Transmembrane helix</keyword>
<comment type="caution">
    <text evidence="2">The sequence shown here is derived from an EMBL/GenBank/DDBJ whole genome shotgun (WGS) entry which is preliminary data.</text>
</comment>
<keyword evidence="1" id="KW-0812">Transmembrane</keyword>
<dbReference type="OrthoDB" id="2643649at2"/>
<proteinExistence type="predicted"/>
<evidence type="ECO:0000256" key="1">
    <source>
        <dbReference type="SAM" id="Phobius"/>
    </source>
</evidence>
<dbReference type="PROSITE" id="PS51257">
    <property type="entry name" value="PROKAR_LIPOPROTEIN"/>
    <property type="match status" value="1"/>
</dbReference>
<dbReference type="RefSeq" id="WP_153738083.1">
    <property type="nucleotide sequence ID" value="NZ_WJNG01000016.1"/>
</dbReference>